<dbReference type="AlphaFoldDB" id="A0A5C3LH82"/>
<protein>
    <submittedName>
        <fullName evidence="1">Uncharacterized protein</fullName>
    </submittedName>
</protein>
<dbReference type="Proteomes" id="UP000308652">
    <property type="component" value="Unassembled WGS sequence"/>
</dbReference>
<organism evidence="1 2">
    <name type="scientific">Crucibulum laeve</name>
    <dbReference type="NCBI Taxonomy" id="68775"/>
    <lineage>
        <taxon>Eukaryota</taxon>
        <taxon>Fungi</taxon>
        <taxon>Dikarya</taxon>
        <taxon>Basidiomycota</taxon>
        <taxon>Agaricomycotina</taxon>
        <taxon>Agaricomycetes</taxon>
        <taxon>Agaricomycetidae</taxon>
        <taxon>Agaricales</taxon>
        <taxon>Agaricineae</taxon>
        <taxon>Nidulariaceae</taxon>
        <taxon>Crucibulum</taxon>
    </lineage>
</organism>
<dbReference type="OrthoDB" id="3125835at2759"/>
<proteinExistence type="predicted"/>
<accession>A0A5C3LH82</accession>
<gene>
    <name evidence="1" type="ORF">BDQ12DRAFT_728664</name>
</gene>
<sequence>MVGAISKIEYERCFQQYKEVIIKSIGTPEGDALFNFYNEHVFGTSGVGALSTNVIMSDNDSSGVEGALVLGLDAVDINSNDDSESITPLHYDASPPFIISTSPVPVESNADSLVPTGNFGTNSRDQVSSMSSHTTQLSPVTPVIEARKGKSNLPPVNTNVNVPVCCSGRSRK</sequence>
<evidence type="ECO:0000313" key="1">
    <source>
        <dbReference type="EMBL" id="TFK32474.1"/>
    </source>
</evidence>
<evidence type="ECO:0000313" key="2">
    <source>
        <dbReference type="Proteomes" id="UP000308652"/>
    </source>
</evidence>
<keyword evidence="2" id="KW-1185">Reference proteome</keyword>
<reference evidence="1 2" key="1">
    <citation type="journal article" date="2019" name="Nat. Ecol. Evol.">
        <title>Megaphylogeny resolves global patterns of mushroom evolution.</title>
        <authorList>
            <person name="Varga T."/>
            <person name="Krizsan K."/>
            <person name="Foldi C."/>
            <person name="Dima B."/>
            <person name="Sanchez-Garcia M."/>
            <person name="Sanchez-Ramirez S."/>
            <person name="Szollosi G.J."/>
            <person name="Szarkandi J.G."/>
            <person name="Papp V."/>
            <person name="Albert L."/>
            <person name="Andreopoulos W."/>
            <person name="Angelini C."/>
            <person name="Antonin V."/>
            <person name="Barry K.W."/>
            <person name="Bougher N.L."/>
            <person name="Buchanan P."/>
            <person name="Buyck B."/>
            <person name="Bense V."/>
            <person name="Catcheside P."/>
            <person name="Chovatia M."/>
            <person name="Cooper J."/>
            <person name="Damon W."/>
            <person name="Desjardin D."/>
            <person name="Finy P."/>
            <person name="Geml J."/>
            <person name="Haridas S."/>
            <person name="Hughes K."/>
            <person name="Justo A."/>
            <person name="Karasinski D."/>
            <person name="Kautmanova I."/>
            <person name="Kiss B."/>
            <person name="Kocsube S."/>
            <person name="Kotiranta H."/>
            <person name="LaButti K.M."/>
            <person name="Lechner B.E."/>
            <person name="Liimatainen K."/>
            <person name="Lipzen A."/>
            <person name="Lukacs Z."/>
            <person name="Mihaltcheva S."/>
            <person name="Morgado L.N."/>
            <person name="Niskanen T."/>
            <person name="Noordeloos M.E."/>
            <person name="Ohm R.A."/>
            <person name="Ortiz-Santana B."/>
            <person name="Ovrebo C."/>
            <person name="Racz N."/>
            <person name="Riley R."/>
            <person name="Savchenko A."/>
            <person name="Shiryaev A."/>
            <person name="Soop K."/>
            <person name="Spirin V."/>
            <person name="Szebenyi C."/>
            <person name="Tomsovsky M."/>
            <person name="Tulloss R.E."/>
            <person name="Uehling J."/>
            <person name="Grigoriev I.V."/>
            <person name="Vagvolgyi C."/>
            <person name="Papp T."/>
            <person name="Martin F.M."/>
            <person name="Miettinen O."/>
            <person name="Hibbett D.S."/>
            <person name="Nagy L.G."/>
        </authorList>
    </citation>
    <scope>NUCLEOTIDE SEQUENCE [LARGE SCALE GENOMIC DNA]</scope>
    <source>
        <strain evidence="1 2">CBS 166.37</strain>
    </source>
</reference>
<dbReference type="EMBL" id="ML213674">
    <property type="protein sequence ID" value="TFK32474.1"/>
    <property type="molecule type" value="Genomic_DNA"/>
</dbReference>
<name>A0A5C3LH82_9AGAR</name>